<gene>
    <name evidence="10" type="ORF">H8698_03080</name>
</gene>
<keyword evidence="7 8" id="KW-0472">Membrane</keyword>
<dbReference type="InterPro" id="IPR043429">
    <property type="entry name" value="ArtM/GltK/GlnP/TcyL/YhdX-like"/>
</dbReference>
<comment type="similarity">
    <text evidence="8">Belongs to the binding-protein-dependent transport system permease family.</text>
</comment>
<feature type="transmembrane region" description="Helical" evidence="8">
    <location>
        <begin position="96"/>
        <end position="114"/>
    </location>
</feature>
<dbReference type="SUPFAM" id="SSF161098">
    <property type="entry name" value="MetI-like"/>
    <property type="match status" value="1"/>
</dbReference>
<evidence type="ECO:0000256" key="3">
    <source>
        <dbReference type="ARBA" id="ARBA00022475"/>
    </source>
</evidence>
<organism evidence="10 11">
    <name type="scientific">Congzhengia minquanensis</name>
    <dbReference type="NCBI Taxonomy" id="2763657"/>
    <lineage>
        <taxon>Bacteria</taxon>
        <taxon>Bacillati</taxon>
        <taxon>Bacillota</taxon>
        <taxon>Clostridia</taxon>
        <taxon>Eubacteriales</taxon>
        <taxon>Oscillospiraceae</taxon>
        <taxon>Congzhengia</taxon>
    </lineage>
</organism>
<dbReference type="PANTHER" id="PTHR30614:SF46">
    <property type="entry name" value="ABC TRANSPORTER MEMBRANE SPANNING PERMEASE-GLUTAMINE TRANSPORT"/>
    <property type="match status" value="1"/>
</dbReference>
<keyword evidence="6 8" id="KW-1133">Transmembrane helix</keyword>
<evidence type="ECO:0000256" key="5">
    <source>
        <dbReference type="ARBA" id="ARBA00022970"/>
    </source>
</evidence>
<dbReference type="InterPro" id="IPR035906">
    <property type="entry name" value="MetI-like_sf"/>
</dbReference>
<evidence type="ECO:0000256" key="8">
    <source>
        <dbReference type="RuleBase" id="RU363032"/>
    </source>
</evidence>
<proteinExistence type="inferred from homology"/>
<evidence type="ECO:0000256" key="2">
    <source>
        <dbReference type="ARBA" id="ARBA00022448"/>
    </source>
</evidence>
<dbReference type="AlphaFoldDB" id="A0A926HYB4"/>
<keyword evidence="4 8" id="KW-0812">Transmembrane</keyword>
<protein>
    <submittedName>
        <fullName evidence="10">Amino acid ABC transporter permease</fullName>
    </submittedName>
</protein>
<evidence type="ECO:0000256" key="7">
    <source>
        <dbReference type="ARBA" id="ARBA00023136"/>
    </source>
</evidence>
<comment type="caution">
    <text evidence="10">The sequence shown here is derived from an EMBL/GenBank/DDBJ whole genome shotgun (WGS) entry which is preliminary data.</text>
</comment>
<reference evidence="10" key="1">
    <citation type="submission" date="2020-08" db="EMBL/GenBank/DDBJ databases">
        <title>Genome public.</title>
        <authorList>
            <person name="Liu C."/>
            <person name="Sun Q."/>
        </authorList>
    </citation>
    <scope>NUCLEOTIDE SEQUENCE</scope>
    <source>
        <strain evidence="10">H8</strain>
    </source>
</reference>
<dbReference type="PROSITE" id="PS50928">
    <property type="entry name" value="ABC_TM1"/>
    <property type="match status" value="1"/>
</dbReference>
<feature type="transmembrane region" description="Helical" evidence="8">
    <location>
        <begin position="197"/>
        <end position="217"/>
    </location>
</feature>
<dbReference type="PANTHER" id="PTHR30614">
    <property type="entry name" value="MEMBRANE COMPONENT OF AMINO ACID ABC TRANSPORTER"/>
    <property type="match status" value="1"/>
</dbReference>
<feature type="transmembrane region" description="Helical" evidence="8">
    <location>
        <begin position="20"/>
        <end position="44"/>
    </location>
</feature>
<keyword evidence="11" id="KW-1185">Reference proteome</keyword>
<dbReference type="GO" id="GO:0022857">
    <property type="term" value="F:transmembrane transporter activity"/>
    <property type="evidence" value="ECO:0007669"/>
    <property type="project" value="InterPro"/>
</dbReference>
<feature type="domain" description="ABC transmembrane type-1" evidence="9">
    <location>
        <begin position="18"/>
        <end position="218"/>
    </location>
</feature>
<evidence type="ECO:0000256" key="6">
    <source>
        <dbReference type="ARBA" id="ARBA00022989"/>
    </source>
</evidence>
<evidence type="ECO:0000313" key="10">
    <source>
        <dbReference type="EMBL" id="MBC8539960.1"/>
    </source>
</evidence>
<keyword evidence="5" id="KW-0029">Amino-acid transport</keyword>
<evidence type="ECO:0000256" key="1">
    <source>
        <dbReference type="ARBA" id="ARBA00004651"/>
    </source>
</evidence>
<keyword evidence="3" id="KW-1003">Cell membrane</keyword>
<accession>A0A926HYB4</accession>
<dbReference type="GO" id="GO:0043190">
    <property type="term" value="C:ATP-binding cassette (ABC) transporter complex"/>
    <property type="evidence" value="ECO:0007669"/>
    <property type="project" value="InterPro"/>
</dbReference>
<dbReference type="InterPro" id="IPR010065">
    <property type="entry name" value="AA_ABC_transptr_permease_3TM"/>
</dbReference>
<dbReference type="RefSeq" id="WP_177677565.1">
    <property type="nucleotide sequence ID" value="NZ_JACRSU010000001.1"/>
</dbReference>
<dbReference type="CDD" id="cd06261">
    <property type="entry name" value="TM_PBP2"/>
    <property type="match status" value="1"/>
</dbReference>
<evidence type="ECO:0000313" key="11">
    <source>
        <dbReference type="Proteomes" id="UP000611762"/>
    </source>
</evidence>
<sequence>MDFLRTIQEATPLLLEGIKMTVAISLLSIIIGIIIGLITCFFAISKFRVLRGLSGAYVWIVRGTPMIVQAFIVYFGVPQLIQLMLTAMQITDTVRISPFLAGVITLSLNAGAYLSEIFRSGINAVSRGQVEAARSLGLSHWRTMTKIVLPQAFKITLPSLVNQFIITIKDTSILSVIGLADIVNRAKVYVGKSYQFFATYILVAVYYLVVISILMLVSKYLEKKVNYEHKS</sequence>
<name>A0A926HYB4_9FIRM</name>
<dbReference type="EMBL" id="JACRSU010000001">
    <property type="protein sequence ID" value="MBC8539960.1"/>
    <property type="molecule type" value="Genomic_DNA"/>
</dbReference>
<keyword evidence="2 8" id="KW-0813">Transport</keyword>
<dbReference type="Proteomes" id="UP000611762">
    <property type="component" value="Unassembled WGS sequence"/>
</dbReference>
<dbReference type="Pfam" id="PF00528">
    <property type="entry name" value="BPD_transp_1"/>
    <property type="match status" value="1"/>
</dbReference>
<feature type="transmembrane region" description="Helical" evidence="8">
    <location>
        <begin position="56"/>
        <end position="76"/>
    </location>
</feature>
<dbReference type="GO" id="GO:0006865">
    <property type="term" value="P:amino acid transport"/>
    <property type="evidence" value="ECO:0007669"/>
    <property type="project" value="UniProtKB-KW"/>
</dbReference>
<dbReference type="NCBIfam" id="TIGR01726">
    <property type="entry name" value="HEQRo_perm_3TM"/>
    <property type="match status" value="1"/>
</dbReference>
<evidence type="ECO:0000256" key="4">
    <source>
        <dbReference type="ARBA" id="ARBA00022692"/>
    </source>
</evidence>
<dbReference type="Gene3D" id="1.10.3720.10">
    <property type="entry name" value="MetI-like"/>
    <property type="match status" value="1"/>
</dbReference>
<dbReference type="InterPro" id="IPR000515">
    <property type="entry name" value="MetI-like"/>
</dbReference>
<comment type="subcellular location">
    <subcellularLocation>
        <location evidence="1 8">Cell membrane</location>
        <topology evidence="1 8">Multi-pass membrane protein</topology>
    </subcellularLocation>
</comment>
<evidence type="ECO:0000259" key="9">
    <source>
        <dbReference type="PROSITE" id="PS50928"/>
    </source>
</evidence>
<dbReference type="FunFam" id="1.10.3720.10:FF:000033">
    <property type="entry name" value="Polar amino acid ABC transporter permease"/>
    <property type="match status" value="1"/>
</dbReference>